<dbReference type="PANTHER" id="PTHR37804">
    <property type="entry name" value="CDAA REGULATORY PROTEIN CDAR"/>
    <property type="match status" value="1"/>
</dbReference>
<dbReference type="EMBL" id="CP013118">
    <property type="protein sequence ID" value="ALO17469.1"/>
    <property type="molecule type" value="Genomic_DNA"/>
</dbReference>
<evidence type="ECO:0000313" key="2">
    <source>
        <dbReference type="EMBL" id="ALO17469.1"/>
    </source>
</evidence>
<dbReference type="Gene3D" id="2.170.120.30">
    <property type="match status" value="1"/>
</dbReference>
<proteinExistence type="predicted"/>
<reference evidence="2 3" key="1">
    <citation type="submission" date="2015-11" db="EMBL/GenBank/DDBJ databases">
        <title>Description and complete genome sequence of a novel strain predominating in hypersaline microbial mats and representing a new family of the Bacteriodetes phylum.</title>
        <authorList>
            <person name="Spring S."/>
            <person name="Bunk B."/>
            <person name="Sproer C."/>
            <person name="Klenk H.-P."/>
        </authorList>
    </citation>
    <scope>NUCLEOTIDE SEQUENCE [LARGE SCALE GENOMIC DNA]</scope>
    <source>
        <strain evidence="2 3">L21-Spi-D4</strain>
    </source>
</reference>
<dbReference type="KEGG" id="blq:L21SP5_03877"/>
<dbReference type="PANTHER" id="PTHR37804:SF1">
    <property type="entry name" value="CDAA REGULATORY PROTEIN CDAR"/>
    <property type="match status" value="1"/>
</dbReference>
<gene>
    <name evidence="2" type="ORF">L21SP5_03877</name>
</gene>
<dbReference type="InterPro" id="IPR053154">
    <property type="entry name" value="c-di-AMP_regulator"/>
</dbReference>
<keyword evidence="1" id="KW-1133">Transmembrane helix</keyword>
<keyword evidence="3" id="KW-1185">Reference proteome</keyword>
<dbReference type="RefSeq" id="WP_057954730.1">
    <property type="nucleotide sequence ID" value="NZ_CP013118.1"/>
</dbReference>
<feature type="transmembrane region" description="Helical" evidence="1">
    <location>
        <begin position="28"/>
        <end position="47"/>
    </location>
</feature>
<dbReference type="AlphaFoldDB" id="A0A0S2I5G9"/>
<organism evidence="2 3">
    <name type="scientific">Salinivirga cyanobacteriivorans</name>
    <dbReference type="NCBI Taxonomy" id="1307839"/>
    <lineage>
        <taxon>Bacteria</taxon>
        <taxon>Pseudomonadati</taxon>
        <taxon>Bacteroidota</taxon>
        <taxon>Bacteroidia</taxon>
        <taxon>Bacteroidales</taxon>
        <taxon>Salinivirgaceae</taxon>
        <taxon>Salinivirga</taxon>
    </lineage>
</organism>
<evidence type="ECO:0000313" key="3">
    <source>
        <dbReference type="Proteomes" id="UP000064893"/>
    </source>
</evidence>
<name>A0A0S2I5G9_9BACT</name>
<dbReference type="STRING" id="1307839.L21SP5_03877"/>
<dbReference type="OrthoDB" id="1115707at2"/>
<protein>
    <submittedName>
        <fullName evidence="2">YbbR-like protein</fullName>
    </submittedName>
</protein>
<dbReference type="Gene3D" id="2.170.120.40">
    <property type="entry name" value="YbbR-like domain"/>
    <property type="match status" value="1"/>
</dbReference>
<dbReference type="Proteomes" id="UP000064893">
    <property type="component" value="Chromosome"/>
</dbReference>
<accession>A0A0S2I5G9</accession>
<keyword evidence="1" id="KW-0472">Membrane</keyword>
<sequence>MAVEKKSNKKDPKINSWLEQLKNIDRRIPIFLIFIAISAFLWLMNALSKDYITEIDCPVEFYNIPDNYVMIGEIPAEVQLQVSGRGFTLLKYTLGSIALPFNLDLQSYFSGNQEDQENVHFQYYLSSKKEQFERFLNDEIKVLDVRPSTLRLHFDKLHKKKIGIKPATNFSWAPQYRQKGNLLTTPDSVIVNGPKTKLDTLDYIKTELIIDEQIKKNKSYTADLIAPEQCNLMRKKVRIDLRTEQFTENTIQVPISITNKPDSINLTIFPNKINITYLISFEDYEIINASDFQAAINYKEIKKQNEPQELNINLLFVPEEAKILRYWPQKARFIINEK</sequence>
<keyword evidence="1" id="KW-0812">Transmembrane</keyword>
<evidence type="ECO:0000256" key="1">
    <source>
        <dbReference type="SAM" id="Phobius"/>
    </source>
</evidence>